<dbReference type="InterPro" id="IPR036388">
    <property type="entry name" value="WH-like_DNA-bd_sf"/>
</dbReference>
<dbReference type="Pfam" id="PF02082">
    <property type="entry name" value="Rrf2"/>
    <property type="match status" value="1"/>
</dbReference>
<dbReference type="SUPFAM" id="SSF46785">
    <property type="entry name" value="Winged helix' DNA-binding domain"/>
    <property type="match status" value="1"/>
</dbReference>
<dbReference type="PANTHER" id="PTHR33221">
    <property type="entry name" value="WINGED HELIX-TURN-HELIX TRANSCRIPTIONAL REGULATOR, RRF2 FAMILY"/>
    <property type="match status" value="1"/>
</dbReference>
<name>A0A3A4NGG8_ABYX5</name>
<dbReference type="GO" id="GO:0003700">
    <property type="term" value="F:DNA-binding transcription factor activity"/>
    <property type="evidence" value="ECO:0007669"/>
    <property type="project" value="TreeGrafter"/>
</dbReference>
<dbReference type="GO" id="GO:0005829">
    <property type="term" value="C:cytosol"/>
    <property type="evidence" value="ECO:0007669"/>
    <property type="project" value="TreeGrafter"/>
</dbReference>
<sequence length="149" mass="16450">MQITRAAEYAIRGVLYLSLQAEGSVCLLGEISERQQIPPSFLSKIFQNLARAGIVSSSRGTGGGFMLIKDPRDISLLDVVEAIEGPISLNMCLGNGQMCEQRPTCAVHSVWRDAQNHLLDLLKKKSFFDLAETSRRLCEEVAREPQPSD</sequence>
<accession>A0A3A4NGG8</accession>
<evidence type="ECO:0000313" key="2">
    <source>
        <dbReference type="Proteomes" id="UP000265882"/>
    </source>
</evidence>
<gene>
    <name evidence="1" type="ORF">C4520_14535</name>
</gene>
<dbReference type="InterPro" id="IPR000944">
    <property type="entry name" value="Tscrpt_reg_Rrf2"/>
</dbReference>
<protein>
    <submittedName>
        <fullName evidence="1">Rrf2 family transcriptional regulator</fullName>
    </submittedName>
</protein>
<proteinExistence type="predicted"/>
<reference evidence="1 2" key="1">
    <citation type="journal article" date="2017" name="ISME J.">
        <title>Energy and carbon metabolisms in a deep terrestrial subsurface fluid microbial community.</title>
        <authorList>
            <person name="Momper L."/>
            <person name="Jungbluth S.P."/>
            <person name="Lee M.D."/>
            <person name="Amend J.P."/>
        </authorList>
    </citation>
    <scope>NUCLEOTIDE SEQUENCE [LARGE SCALE GENOMIC DNA]</scope>
    <source>
        <strain evidence="1">SURF_5</strain>
    </source>
</reference>
<dbReference type="PROSITE" id="PS51197">
    <property type="entry name" value="HTH_RRF2_2"/>
    <property type="match status" value="1"/>
</dbReference>
<dbReference type="PROSITE" id="PS01332">
    <property type="entry name" value="HTH_RRF2_1"/>
    <property type="match status" value="1"/>
</dbReference>
<organism evidence="1 2">
    <name type="scientific">Abyssobacteria bacterium (strain SURF_5)</name>
    <dbReference type="NCBI Taxonomy" id="2093360"/>
    <lineage>
        <taxon>Bacteria</taxon>
        <taxon>Pseudomonadati</taxon>
        <taxon>Candidatus Hydrogenedentota</taxon>
        <taxon>Candidatus Abyssobacteria</taxon>
    </lineage>
</organism>
<dbReference type="AlphaFoldDB" id="A0A3A4NGG8"/>
<dbReference type="InterPro" id="IPR030489">
    <property type="entry name" value="TR_Rrf2-type_CS"/>
</dbReference>
<dbReference type="EMBL" id="QZKU01000102">
    <property type="protein sequence ID" value="RJP18342.1"/>
    <property type="molecule type" value="Genomic_DNA"/>
</dbReference>
<dbReference type="InterPro" id="IPR036390">
    <property type="entry name" value="WH_DNA-bd_sf"/>
</dbReference>
<evidence type="ECO:0000313" key="1">
    <source>
        <dbReference type="EMBL" id="RJP18342.1"/>
    </source>
</evidence>
<dbReference type="Gene3D" id="1.10.10.10">
    <property type="entry name" value="Winged helix-like DNA-binding domain superfamily/Winged helix DNA-binding domain"/>
    <property type="match status" value="1"/>
</dbReference>
<dbReference type="PANTHER" id="PTHR33221:SF2">
    <property type="entry name" value="TRANSCRIPTIONAL REGULATOR"/>
    <property type="match status" value="1"/>
</dbReference>
<dbReference type="NCBIfam" id="TIGR00738">
    <property type="entry name" value="rrf2_super"/>
    <property type="match status" value="1"/>
</dbReference>
<dbReference type="Proteomes" id="UP000265882">
    <property type="component" value="Unassembled WGS sequence"/>
</dbReference>
<comment type="caution">
    <text evidence="1">The sequence shown here is derived from an EMBL/GenBank/DDBJ whole genome shotgun (WGS) entry which is preliminary data.</text>
</comment>